<gene>
    <name evidence="2" type="ORF">PMEA_00005236</name>
</gene>
<dbReference type="InterPro" id="IPR004244">
    <property type="entry name" value="Transposase_22"/>
</dbReference>
<name>A0AAU9Y5A9_9CNID</name>
<evidence type="ECO:0000313" key="3">
    <source>
        <dbReference type="Proteomes" id="UP001159428"/>
    </source>
</evidence>
<dbReference type="Proteomes" id="UP001159428">
    <property type="component" value="Unassembled WGS sequence"/>
</dbReference>
<sequence>MSKRSERSSSSSSADRPTPKRNKQKSQEMERNQETASLSSTEILLDKLSAIESRMEDNFSNLHTQISELTCEFKHEINVIKSTLNELEKSVNLAWASIEDPQQESKALKDSKSTHQKMMEEQSAEIESLKADLEKLQAENEKLKPALKEAQENLVALENYTGRENLRFMNIPESRGENCQNIIFDVLENDLKMNIQHIRFHAVHRVGKPQSNGATPARPRPIIARFAVREDRDDVFNVKNRIKSSARHSEAYITQDFAREIQKERKTLIQSMFAAKQAGRVAKVVNRSLFIDNNVFNISNIPVGYQVAST</sequence>
<organism evidence="2 3">
    <name type="scientific">Pocillopora meandrina</name>
    <dbReference type="NCBI Taxonomy" id="46732"/>
    <lineage>
        <taxon>Eukaryota</taxon>
        <taxon>Metazoa</taxon>
        <taxon>Cnidaria</taxon>
        <taxon>Anthozoa</taxon>
        <taxon>Hexacorallia</taxon>
        <taxon>Scleractinia</taxon>
        <taxon>Astrocoeniina</taxon>
        <taxon>Pocilloporidae</taxon>
        <taxon>Pocillopora</taxon>
    </lineage>
</organism>
<reference evidence="2 3" key="1">
    <citation type="submission" date="2022-05" db="EMBL/GenBank/DDBJ databases">
        <authorList>
            <consortium name="Genoscope - CEA"/>
            <person name="William W."/>
        </authorList>
    </citation>
    <scope>NUCLEOTIDE SEQUENCE [LARGE SCALE GENOMIC DNA]</scope>
</reference>
<feature type="region of interest" description="Disordered" evidence="1">
    <location>
        <begin position="1"/>
        <end position="38"/>
    </location>
</feature>
<evidence type="ECO:0000313" key="2">
    <source>
        <dbReference type="EMBL" id="CAH3166307.1"/>
    </source>
</evidence>
<dbReference type="PANTHER" id="PTHR11505">
    <property type="entry name" value="L1 TRANSPOSABLE ELEMENT-RELATED"/>
    <property type="match status" value="1"/>
</dbReference>
<evidence type="ECO:0000256" key="1">
    <source>
        <dbReference type="SAM" id="MobiDB-lite"/>
    </source>
</evidence>
<proteinExistence type="predicted"/>
<feature type="compositionally biased region" description="Basic and acidic residues" evidence="1">
    <location>
        <begin position="106"/>
        <end position="120"/>
    </location>
</feature>
<dbReference type="AlphaFoldDB" id="A0AAU9Y5A9"/>
<protein>
    <submittedName>
        <fullName evidence="2">Uncharacterized protein</fullName>
    </submittedName>
</protein>
<accession>A0AAU9Y5A9</accession>
<keyword evidence="3" id="KW-1185">Reference proteome</keyword>
<dbReference type="EMBL" id="CALNXJ010000132">
    <property type="protein sequence ID" value="CAH3166307.1"/>
    <property type="molecule type" value="Genomic_DNA"/>
</dbReference>
<dbReference type="Gene3D" id="3.30.70.1820">
    <property type="entry name" value="L1 transposable element, RRM domain"/>
    <property type="match status" value="1"/>
</dbReference>
<comment type="caution">
    <text evidence="2">The sequence shown here is derived from an EMBL/GenBank/DDBJ whole genome shotgun (WGS) entry which is preliminary data.</text>
</comment>
<feature type="region of interest" description="Disordered" evidence="1">
    <location>
        <begin position="101"/>
        <end position="123"/>
    </location>
</feature>